<accession>A0A8R7QDZ2</accession>
<proteinExistence type="predicted"/>
<feature type="region of interest" description="Disordered" evidence="1">
    <location>
        <begin position="1"/>
        <end position="36"/>
    </location>
</feature>
<dbReference type="Proteomes" id="UP000015106">
    <property type="component" value="Chromosome 5"/>
</dbReference>
<keyword evidence="3" id="KW-1185">Reference proteome</keyword>
<dbReference type="AlphaFoldDB" id="A0A8R7QDZ2"/>
<reference evidence="2" key="3">
    <citation type="submission" date="2022-06" db="UniProtKB">
        <authorList>
            <consortium name="EnsemblPlants"/>
        </authorList>
    </citation>
    <scope>IDENTIFICATION</scope>
</reference>
<reference evidence="3" key="1">
    <citation type="journal article" date="2013" name="Nature">
        <title>Draft genome of the wheat A-genome progenitor Triticum urartu.</title>
        <authorList>
            <person name="Ling H.Q."/>
            <person name="Zhao S."/>
            <person name="Liu D."/>
            <person name="Wang J."/>
            <person name="Sun H."/>
            <person name="Zhang C."/>
            <person name="Fan H."/>
            <person name="Li D."/>
            <person name="Dong L."/>
            <person name="Tao Y."/>
            <person name="Gao C."/>
            <person name="Wu H."/>
            <person name="Li Y."/>
            <person name="Cui Y."/>
            <person name="Guo X."/>
            <person name="Zheng S."/>
            <person name="Wang B."/>
            <person name="Yu K."/>
            <person name="Liang Q."/>
            <person name="Yang W."/>
            <person name="Lou X."/>
            <person name="Chen J."/>
            <person name="Feng M."/>
            <person name="Jian J."/>
            <person name="Zhang X."/>
            <person name="Luo G."/>
            <person name="Jiang Y."/>
            <person name="Liu J."/>
            <person name="Wang Z."/>
            <person name="Sha Y."/>
            <person name="Zhang B."/>
            <person name="Wu H."/>
            <person name="Tang D."/>
            <person name="Shen Q."/>
            <person name="Xue P."/>
            <person name="Zou S."/>
            <person name="Wang X."/>
            <person name="Liu X."/>
            <person name="Wang F."/>
            <person name="Yang Y."/>
            <person name="An X."/>
            <person name="Dong Z."/>
            <person name="Zhang K."/>
            <person name="Zhang X."/>
            <person name="Luo M.C."/>
            <person name="Dvorak J."/>
            <person name="Tong Y."/>
            <person name="Wang J."/>
            <person name="Yang H."/>
            <person name="Li Z."/>
            <person name="Wang D."/>
            <person name="Zhang A."/>
            <person name="Wang J."/>
        </authorList>
    </citation>
    <scope>NUCLEOTIDE SEQUENCE</scope>
    <source>
        <strain evidence="3">cv. G1812</strain>
    </source>
</reference>
<evidence type="ECO:0000313" key="3">
    <source>
        <dbReference type="Proteomes" id="UP000015106"/>
    </source>
</evidence>
<sequence length="156" mass="16813">MMLHRNPGGHRRSSITALDGLDRASSQHRRPAGEAPLAAMGVATQRTAKTTEAENLICSAGDHGGCCDAALAAMGAATQHVVHGGNSNTSRATTVKAAMQPRDIAMQHRWPWRMLRCNVARDRCCDAGRDNDGGHGKSCDAAQDVRVQHRRLRRVL</sequence>
<evidence type="ECO:0000256" key="1">
    <source>
        <dbReference type="SAM" id="MobiDB-lite"/>
    </source>
</evidence>
<dbReference type="Gramene" id="TuG1812G0500001671.01.T01">
    <property type="protein sequence ID" value="TuG1812G0500001671.01.T01.cds240166"/>
    <property type="gene ID" value="TuG1812G0500001671.01"/>
</dbReference>
<name>A0A8R7QDZ2_TRIUA</name>
<reference evidence="2" key="2">
    <citation type="submission" date="2018-03" db="EMBL/GenBank/DDBJ databases">
        <title>The Triticum urartu genome reveals the dynamic nature of wheat genome evolution.</title>
        <authorList>
            <person name="Ling H."/>
            <person name="Ma B."/>
            <person name="Shi X."/>
            <person name="Liu H."/>
            <person name="Dong L."/>
            <person name="Sun H."/>
            <person name="Cao Y."/>
            <person name="Gao Q."/>
            <person name="Zheng S."/>
            <person name="Li Y."/>
            <person name="Yu Y."/>
            <person name="Du H."/>
            <person name="Qi M."/>
            <person name="Li Y."/>
            <person name="Yu H."/>
            <person name="Cui Y."/>
            <person name="Wang N."/>
            <person name="Chen C."/>
            <person name="Wu H."/>
            <person name="Zhao Y."/>
            <person name="Zhang J."/>
            <person name="Li Y."/>
            <person name="Zhou W."/>
            <person name="Zhang B."/>
            <person name="Hu W."/>
            <person name="Eijk M."/>
            <person name="Tang J."/>
            <person name="Witsenboer H."/>
            <person name="Zhao S."/>
            <person name="Li Z."/>
            <person name="Zhang A."/>
            <person name="Wang D."/>
            <person name="Liang C."/>
        </authorList>
    </citation>
    <scope>NUCLEOTIDE SEQUENCE [LARGE SCALE GENOMIC DNA]</scope>
    <source>
        <strain evidence="2">cv. G1812</strain>
    </source>
</reference>
<evidence type="ECO:0000313" key="2">
    <source>
        <dbReference type="EnsemblPlants" id="TuG1812G0500001671.01.T01.cds240166"/>
    </source>
</evidence>
<protein>
    <submittedName>
        <fullName evidence="2">Uncharacterized protein</fullName>
    </submittedName>
</protein>
<organism evidence="2 3">
    <name type="scientific">Triticum urartu</name>
    <name type="common">Red wild einkorn</name>
    <name type="synonym">Crithodium urartu</name>
    <dbReference type="NCBI Taxonomy" id="4572"/>
    <lineage>
        <taxon>Eukaryota</taxon>
        <taxon>Viridiplantae</taxon>
        <taxon>Streptophyta</taxon>
        <taxon>Embryophyta</taxon>
        <taxon>Tracheophyta</taxon>
        <taxon>Spermatophyta</taxon>
        <taxon>Magnoliopsida</taxon>
        <taxon>Liliopsida</taxon>
        <taxon>Poales</taxon>
        <taxon>Poaceae</taxon>
        <taxon>BOP clade</taxon>
        <taxon>Pooideae</taxon>
        <taxon>Triticodae</taxon>
        <taxon>Triticeae</taxon>
        <taxon>Triticinae</taxon>
        <taxon>Triticum</taxon>
    </lineage>
</organism>
<dbReference type="EnsemblPlants" id="TuG1812G0500001671.01.T01">
    <property type="protein sequence ID" value="TuG1812G0500001671.01.T01.cds240166"/>
    <property type="gene ID" value="TuG1812G0500001671.01"/>
</dbReference>